<dbReference type="Pfam" id="PF03352">
    <property type="entry name" value="Adenine_glyco"/>
    <property type="match status" value="1"/>
</dbReference>
<dbReference type="AlphaFoldDB" id="A0A939QD94"/>
<dbReference type="Proteomes" id="UP000668403">
    <property type="component" value="Unassembled WGS sequence"/>
</dbReference>
<dbReference type="EMBL" id="JAGFBF010000004">
    <property type="protein sequence ID" value="MBO2989662.1"/>
    <property type="molecule type" value="Genomic_DNA"/>
</dbReference>
<dbReference type="InterPro" id="IPR005019">
    <property type="entry name" value="Adenine_glyco"/>
</dbReference>
<evidence type="ECO:0000313" key="2">
    <source>
        <dbReference type="EMBL" id="MBO2989662.1"/>
    </source>
</evidence>
<sequence length="256" mass="28251">MRRSSPSSSPRDPRRSETYPQAPTRRDRRGPDAPRLGAPRVGARERIAVTPLRAPADRKRLLAEHFADEWGTPRTTERDVFETLSLCGFQAGLSWETVLLRRPRLREAFSAFDLDRVAAYDTDDAVRLLAHPGMIRNRRKISAVIVNARASIALRDEGTTLAERIWAYRPERTVPPASWSDLPRSTPESTALAAELKRRGFVFVGPTILFAVMATCGVVDARPTGSAGQAPADPPHARGPRIQDDASLGRVTGADR</sequence>
<dbReference type="InterPro" id="IPR052891">
    <property type="entry name" value="DNA-3mA_glycosylase"/>
</dbReference>
<dbReference type="GO" id="GO:0006284">
    <property type="term" value="P:base-excision repair"/>
    <property type="evidence" value="ECO:0007669"/>
    <property type="project" value="InterPro"/>
</dbReference>
<evidence type="ECO:0000256" key="1">
    <source>
        <dbReference type="SAM" id="MobiDB-lite"/>
    </source>
</evidence>
<dbReference type="InterPro" id="IPR011257">
    <property type="entry name" value="DNA_glycosylase"/>
</dbReference>
<organism evidence="2 3">
    <name type="scientific">Leucobacter tardus</name>
    <dbReference type="NCBI Taxonomy" id="501483"/>
    <lineage>
        <taxon>Bacteria</taxon>
        <taxon>Bacillati</taxon>
        <taxon>Actinomycetota</taxon>
        <taxon>Actinomycetes</taxon>
        <taxon>Micrococcales</taxon>
        <taxon>Microbacteriaceae</taxon>
        <taxon>Leucobacter</taxon>
    </lineage>
</organism>
<gene>
    <name evidence="2" type="ORF">J4H85_06590</name>
</gene>
<dbReference type="PANTHER" id="PTHR30037:SF4">
    <property type="entry name" value="DNA-3-METHYLADENINE GLYCOSYLASE I"/>
    <property type="match status" value="1"/>
</dbReference>
<keyword evidence="3" id="KW-1185">Reference proteome</keyword>
<proteinExistence type="predicted"/>
<dbReference type="GO" id="GO:0008725">
    <property type="term" value="F:DNA-3-methyladenine glycosylase activity"/>
    <property type="evidence" value="ECO:0007669"/>
    <property type="project" value="InterPro"/>
</dbReference>
<feature type="region of interest" description="Disordered" evidence="1">
    <location>
        <begin position="225"/>
        <end position="256"/>
    </location>
</feature>
<protein>
    <submittedName>
        <fullName evidence="2">DNA-3-methyladenine glycosylase I</fullName>
    </submittedName>
</protein>
<feature type="compositionally biased region" description="Low complexity" evidence="1">
    <location>
        <begin position="1"/>
        <end position="10"/>
    </location>
</feature>
<feature type="region of interest" description="Disordered" evidence="1">
    <location>
        <begin position="1"/>
        <end position="43"/>
    </location>
</feature>
<evidence type="ECO:0000313" key="3">
    <source>
        <dbReference type="Proteomes" id="UP000668403"/>
    </source>
</evidence>
<dbReference type="Gene3D" id="1.10.340.30">
    <property type="entry name" value="Hypothetical protein, domain 2"/>
    <property type="match status" value="1"/>
</dbReference>
<dbReference type="SUPFAM" id="SSF48150">
    <property type="entry name" value="DNA-glycosylase"/>
    <property type="match status" value="1"/>
</dbReference>
<reference evidence="2" key="1">
    <citation type="submission" date="2021-03" db="EMBL/GenBank/DDBJ databases">
        <title>Leucobacter chromiisoli sp. nov., isolated from chromium-containing soil of chemical plant.</title>
        <authorList>
            <person name="Xu Z."/>
        </authorList>
    </citation>
    <scope>NUCLEOTIDE SEQUENCE</scope>
    <source>
        <strain evidence="2">K 70/01</strain>
    </source>
</reference>
<comment type="caution">
    <text evidence="2">The sequence shown here is derived from an EMBL/GenBank/DDBJ whole genome shotgun (WGS) entry which is preliminary data.</text>
</comment>
<accession>A0A939QD94</accession>
<name>A0A939QD94_9MICO</name>
<dbReference type="PANTHER" id="PTHR30037">
    <property type="entry name" value="DNA-3-METHYLADENINE GLYCOSYLASE 1"/>
    <property type="match status" value="1"/>
</dbReference>